<evidence type="ECO:0000313" key="2">
    <source>
        <dbReference type="EMBL" id="MBH5389845.1"/>
    </source>
</evidence>
<keyword evidence="3" id="KW-1185">Reference proteome</keyword>
<proteinExistence type="predicted"/>
<dbReference type="RefSeq" id="WP_197968114.1">
    <property type="nucleotide sequence ID" value="NZ_JACEGD010000027.1"/>
</dbReference>
<gene>
    <name evidence="2" type="ORF">H1B27_26695</name>
</gene>
<reference evidence="2 3" key="1">
    <citation type="submission" date="2020-07" db="EMBL/GenBank/DDBJ databases">
        <title>Bradyrhizobium diversity isolated from nodules of indigenous legumes of Western Australia.</title>
        <authorList>
            <person name="Klepa M.S."/>
        </authorList>
    </citation>
    <scope>NUCLEOTIDE SEQUENCE [LARGE SCALE GENOMIC DNA]</scope>
    <source>
        <strain evidence="2 3">CNPSo 4019</strain>
    </source>
</reference>
<dbReference type="EMBL" id="JACEGD010000027">
    <property type="protein sequence ID" value="MBH5389845.1"/>
    <property type="molecule type" value="Genomic_DNA"/>
</dbReference>
<name>A0ABS0P980_9BRAD</name>
<evidence type="ECO:0000313" key="3">
    <source>
        <dbReference type="Proteomes" id="UP001194539"/>
    </source>
</evidence>
<accession>A0ABS0P980</accession>
<organism evidence="2 3">
    <name type="scientific">Bradyrhizobium diversitatis</name>
    <dbReference type="NCBI Taxonomy" id="2755406"/>
    <lineage>
        <taxon>Bacteria</taxon>
        <taxon>Pseudomonadati</taxon>
        <taxon>Pseudomonadota</taxon>
        <taxon>Alphaproteobacteria</taxon>
        <taxon>Hyphomicrobiales</taxon>
        <taxon>Nitrobacteraceae</taxon>
        <taxon>Bradyrhizobium</taxon>
    </lineage>
</organism>
<feature type="region of interest" description="Disordered" evidence="1">
    <location>
        <begin position="25"/>
        <end position="47"/>
    </location>
</feature>
<protein>
    <submittedName>
        <fullName evidence="2">Uncharacterized protein</fullName>
    </submittedName>
</protein>
<dbReference type="Proteomes" id="UP001194539">
    <property type="component" value="Unassembled WGS sequence"/>
</dbReference>
<evidence type="ECO:0000256" key="1">
    <source>
        <dbReference type="SAM" id="MobiDB-lite"/>
    </source>
</evidence>
<comment type="caution">
    <text evidence="2">The sequence shown here is derived from an EMBL/GenBank/DDBJ whole genome shotgun (WGS) entry which is preliminary data.</text>
</comment>
<sequence>MVRLLPALFLRHDRCRSLLRGLYGQSDGTGKGCGRQRRDDTSDGRSAEIATERLRLSVFSHMPHGSDETCHAGLGEIDPIQVWIDAERRLIGLQRSKRRKPRAS</sequence>
<feature type="compositionally biased region" description="Basic and acidic residues" evidence="1">
    <location>
        <begin position="36"/>
        <end position="47"/>
    </location>
</feature>